<dbReference type="AlphaFoldDB" id="A0A136IWR0"/>
<keyword evidence="3" id="KW-1185">Reference proteome</keyword>
<evidence type="ECO:0000256" key="1">
    <source>
        <dbReference type="SAM" id="MobiDB-lite"/>
    </source>
</evidence>
<sequence length="202" mass="22378">MSSDKKGTPFHIFIYNASPGDYMDRAVEAVVLELDAGDFDKDADTQAERHKVLMRPEENSISVAQVKLRTVLAKHMRGSWKRALKGTHRDNIPEFASFRTAEVQWCGLKALASSAYRTVPGLDLLGLSDHELLLQLRMLHNRNDDVVGICAMGWDKNTSLPTKEKKKESTVPTPSSADKRTPERVTPAGLSANGKKKGSTRC</sequence>
<proteinExistence type="predicted"/>
<accession>A0A136IWR0</accession>
<feature type="region of interest" description="Disordered" evidence="1">
    <location>
        <begin position="158"/>
        <end position="202"/>
    </location>
</feature>
<name>A0A136IWR0_9PEZI</name>
<reference evidence="3" key="1">
    <citation type="submission" date="2016-02" db="EMBL/GenBank/DDBJ databases">
        <title>Draft genome sequence of Microdochium bolleyi, a fungal endophyte of beachgrass.</title>
        <authorList>
            <consortium name="DOE Joint Genome Institute"/>
            <person name="David A.S."/>
            <person name="May G."/>
            <person name="Haridas S."/>
            <person name="Lim J."/>
            <person name="Wang M."/>
            <person name="Labutti K."/>
            <person name="Lipzen A."/>
            <person name="Barry K."/>
            <person name="Grigoriev I.V."/>
        </authorList>
    </citation>
    <scope>NUCLEOTIDE SEQUENCE [LARGE SCALE GENOMIC DNA]</scope>
    <source>
        <strain evidence="3">J235TASD1</strain>
    </source>
</reference>
<protein>
    <submittedName>
        <fullName evidence="2">Uncharacterized protein</fullName>
    </submittedName>
</protein>
<organism evidence="2 3">
    <name type="scientific">Microdochium bolleyi</name>
    <dbReference type="NCBI Taxonomy" id="196109"/>
    <lineage>
        <taxon>Eukaryota</taxon>
        <taxon>Fungi</taxon>
        <taxon>Dikarya</taxon>
        <taxon>Ascomycota</taxon>
        <taxon>Pezizomycotina</taxon>
        <taxon>Sordariomycetes</taxon>
        <taxon>Xylariomycetidae</taxon>
        <taxon>Xylariales</taxon>
        <taxon>Microdochiaceae</taxon>
        <taxon>Microdochium</taxon>
    </lineage>
</organism>
<dbReference type="Proteomes" id="UP000070501">
    <property type="component" value="Unassembled WGS sequence"/>
</dbReference>
<gene>
    <name evidence="2" type="ORF">Micbo1qcDRAFT_177161</name>
</gene>
<evidence type="ECO:0000313" key="3">
    <source>
        <dbReference type="Proteomes" id="UP000070501"/>
    </source>
</evidence>
<dbReference type="InParanoid" id="A0A136IWR0"/>
<evidence type="ECO:0000313" key="2">
    <source>
        <dbReference type="EMBL" id="KXJ89287.1"/>
    </source>
</evidence>
<dbReference type="EMBL" id="KQ964255">
    <property type="protein sequence ID" value="KXJ89287.1"/>
    <property type="molecule type" value="Genomic_DNA"/>
</dbReference>